<dbReference type="InterPro" id="IPR037150">
    <property type="entry name" value="H-NS_C_dom_sf"/>
</dbReference>
<dbReference type="GO" id="GO:0003680">
    <property type="term" value="F:minor groove of adenine-thymine-rich DNA binding"/>
    <property type="evidence" value="ECO:0007669"/>
    <property type="project" value="TreeGrafter"/>
</dbReference>
<feature type="compositionally biased region" description="Polar residues" evidence="5">
    <location>
        <begin position="94"/>
        <end position="104"/>
    </location>
</feature>
<feature type="domain" description="DNA-binding protein H-NS-like C-terminal" evidence="6">
    <location>
        <begin position="78"/>
        <end position="125"/>
    </location>
</feature>
<comment type="subcellular location">
    <subcellularLocation>
        <location evidence="1">Cytoplasm</location>
        <location evidence="1">Nucleoid</location>
    </subcellularLocation>
</comment>
<dbReference type="Proteomes" id="UP000825388">
    <property type="component" value="Unassembled WGS sequence"/>
</dbReference>
<organism evidence="7 8">
    <name type="scientific">Xanthomonas citri pv. sesbaniae</name>
    <dbReference type="NCBI Taxonomy" id="473425"/>
    <lineage>
        <taxon>Bacteria</taxon>
        <taxon>Pseudomonadati</taxon>
        <taxon>Pseudomonadota</taxon>
        <taxon>Gammaproteobacteria</taxon>
        <taxon>Lysobacterales</taxon>
        <taxon>Lysobacteraceae</taxon>
        <taxon>Xanthomonas</taxon>
    </lineage>
</organism>
<evidence type="ECO:0000313" key="8">
    <source>
        <dbReference type="Proteomes" id="UP000825388"/>
    </source>
</evidence>
<dbReference type="SUPFAM" id="SSF81273">
    <property type="entry name" value="H-NS histone-like proteins"/>
    <property type="match status" value="1"/>
</dbReference>
<dbReference type="EMBL" id="LOKL01000131">
    <property type="protein sequence ID" value="MBZ3925573.1"/>
    <property type="molecule type" value="Genomic_DNA"/>
</dbReference>
<evidence type="ECO:0000256" key="1">
    <source>
        <dbReference type="ARBA" id="ARBA00004453"/>
    </source>
</evidence>
<dbReference type="GO" id="GO:0032993">
    <property type="term" value="C:protein-DNA complex"/>
    <property type="evidence" value="ECO:0007669"/>
    <property type="project" value="TreeGrafter"/>
</dbReference>
<comment type="caution">
    <text evidence="7">The sequence shown here is derived from an EMBL/GenBank/DDBJ whole genome shotgun (WGS) entry which is preliminary data.</text>
</comment>
<dbReference type="GO" id="GO:0009295">
    <property type="term" value="C:nucleoid"/>
    <property type="evidence" value="ECO:0007669"/>
    <property type="project" value="UniProtKB-SubCell"/>
</dbReference>
<dbReference type="InterPro" id="IPR027444">
    <property type="entry name" value="H-NS_C_dom"/>
</dbReference>
<evidence type="ECO:0000313" key="7">
    <source>
        <dbReference type="EMBL" id="MBZ3925573.1"/>
    </source>
</evidence>
<name>A0AAW4RMV9_XANCI</name>
<keyword evidence="4" id="KW-0238">DNA-binding</keyword>
<evidence type="ECO:0000256" key="3">
    <source>
        <dbReference type="ARBA" id="ARBA00022490"/>
    </source>
</evidence>
<dbReference type="PANTHER" id="PTHR38097:SF2">
    <property type="entry name" value="DNA-BINDING PROTEIN STPA"/>
    <property type="match status" value="1"/>
</dbReference>
<feature type="region of interest" description="Disordered" evidence="5">
    <location>
        <begin position="68"/>
        <end position="106"/>
    </location>
</feature>
<dbReference type="AlphaFoldDB" id="A0AAW4RMV9"/>
<proteinExistence type="inferred from homology"/>
<dbReference type="GO" id="GO:0000976">
    <property type="term" value="F:transcription cis-regulatory region binding"/>
    <property type="evidence" value="ECO:0007669"/>
    <property type="project" value="TreeGrafter"/>
</dbReference>
<accession>A0AAW4RMV9</accession>
<dbReference type="Pfam" id="PF00816">
    <property type="entry name" value="Histone_HNS"/>
    <property type="match status" value="1"/>
</dbReference>
<evidence type="ECO:0000256" key="4">
    <source>
        <dbReference type="ARBA" id="ARBA00023125"/>
    </source>
</evidence>
<dbReference type="SMART" id="SM00528">
    <property type="entry name" value="HNS"/>
    <property type="match status" value="1"/>
</dbReference>
<dbReference type="Gene3D" id="4.10.430.10">
    <property type="entry name" value="Histone-like protein H-NS, C-terminal domain"/>
    <property type="match status" value="1"/>
</dbReference>
<evidence type="ECO:0000256" key="2">
    <source>
        <dbReference type="ARBA" id="ARBA00010610"/>
    </source>
</evidence>
<comment type="similarity">
    <text evidence="2">Belongs to the histone-like protein H-NS family.</text>
</comment>
<reference evidence="7" key="1">
    <citation type="submission" date="2015-12" db="EMBL/GenBank/DDBJ databases">
        <authorList>
            <person name="Bansal K."/>
            <person name="Midha S."/>
            <person name="Patil P.B."/>
        </authorList>
    </citation>
    <scope>NUCLEOTIDE SEQUENCE</scope>
    <source>
        <strain evidence="7">LMG867</strain>
    </source>
</reference>
<dbReference type="GO" id="GO:0001217">
    <property type="term" value="F:DNA-binding transcription repressor activity"/>
    <property type="evidence" value="ECO:0007669"/>
    <property type="project" value="TreeGrafter"/>
</dbReference>
<evidence type="ECO:0000259" key="6">
    <source>
        <dbReference type="SMART" id="SM00528"/>
    </source>
</evidence>
<dbReference type="PANTHER" id="PTHR38097">
    <property type="match status" value="1"/>
</dbReference>
<dbReference type="GO" id="GO:0005829">
    <property type="term" value="C:cytosol"/>
    <property type="evidence" value="ECO:0007669"/>
    <property type="project" value="TreeGrafter"/>
</dbReference>
<evidence type="ECO:0000256" key="5">
    <source>
        <dbReference type="SAM" id="MobiDB-lite"/>
    </source>
</evidence>
<dbReference type="GO" id="GO:0003681">
    <property type="term" value="F:bent DNA binding"/>
    <property type="evidence" value="ECO:0007669"/>
    <property type="project" value="TreeGrafter"/>
</dbReference>
<keyword evidence="3" id="KW-0963">Cytoplasm</keyword>
<gene>
    <name evidence="7" type="ORF">Xseb_16475</name>
</gene>
<dbReference type="RefSeq" id="WP_089113719.1">
    <property type="nucleotide sequence ID" value="NZ_LOKL01000131.1"/>
</dbReference>
<protein>
    <recommendedName>
        <fullName evidence="6">DNA-binding protein H-NS-like C-terminal domain-containing protein</fullName>
    </recommendedName>
</protein>
<sequence>MFELEGYTAKQLAALIAEAEKRQLLLASRPKAAAMRAKIDKYVRSHGYTIAELYGSQSERSIASRIKRKPMGVKTDVGGRRRPGPVAAKYRNPKNPQETWSGRGSQPRWLAREVAMGKPVRAFLIADR</sequence>